<evidence type="ECO:0000313" key="3">
    <source>
        <dbReference type="Proteomes" id="UP000176450"/>
    </source>
</evidence>
<name>A0A1F6AYZ8_9BACT</name>
<gene>
    <name evidence="2" type="ORF">A3A63_01500</name>
</gene>
<organism evidence="2 3">
    <name type="scientific">Candidatus Gottesmanbacteria bacterium RIFCSPLOWO2_01_FULL_46_9</name>
    <dbReference type="NCBI Taxonomy" id="1798394"/>
    <lineage>
        <taxon>Bacteria</taxon>
        <taxon>Candidatus Gottesmaniibacteriota</taxon>
    </lineage>
</organism>
<dbReference type="Proteomes" id="UP000176450">
    <property type="component" value="Unassembled WGS sequence"/>
</dbReference>
<accession>A0A1F6AYZ8</accession>
<dbReference type="InterPro" id="IPR011042">
    <property type="entry name" value="6-blade_b-propeller_TolB-like"/>
</dbReference>
<dbReference type="InterPro" id="IPR011041">
    <property type="entry name" value="Quinoprot_gluc/sorb_DH_b-prop"/>
</dbReference>
<evidence type="ECO:0000259" key="1">
    <source>
        <dbReference type="Pfam" id="PF22807"/>
    </source>
</evidence>
<evidence type="ECO:0000313" key="2">
    <source>
        <dbReference type="EMBL" id="OGG29753.1"/>
    </source>
</evidence>
<sequence length="339" mass="36596">MPSGFTVSVFAKNLGDARVMTWDPTGSLLVSVPGQGKVMALTDADSDGVADGGITVAAGLNRPHGVAFHEGTLYIAEMDKVAVYDYDTAAKKTANKKKILDLPNGGNHTSRTIGFGPDGKLYISVGSSCNACIEKDSRRAAISVANADGSDAKIFASGLRNAVFFTWSPFDGRMWATTMGRDLIGDDIPPETVNIVMSGKNFGWPYCYGKQIQDKKFDNSQKAADFCKTVEPPHIEYQAHSAPLGLAFIPKSWPKEYQNSLLVAFHGSWNRSEPTGYKIVRFQLDDKGNYISAEDFISGWLTGSGALGRPVDVLFDGKGNLFISDDKSGTIYLVTPPQI</sequence>
<dbReference type="PANTHER" id="PTHR19328:SF53">
    <property type="entry name" value="MEMBRANE PROTEIN"/>
    <property type="match status" value="1"/>
</dbReference>
<dbReference type="EMBL" id="MFJX01000057">
    <property type="protein sequence ID" value="OGG29753.1"/>
    <property type="molecule type" value="Genomic_DNA"/>
</dbReference>
<reference evidence="2 3" key="1">
    <citation type="journal article" date="2016" name="Nat. Commun.">
        <title>Thousands of microbial genomes shed light on interconnected biogeochemical processes in an aquifer system.</title>
        <authorList>
            <person name="Anantharaman K."/>
            <person name="Brown C.T."/>
            <person name="Hug L.A."/>
            <person name="Sharon I."/>
            <person name="Castelle C.J."/>
            <person name="Probst A.J."/>
            <person name="Thomas B.C."/>
            <person name="Singh A."/>
            <person name="Wilkins M.J."/>
            <person name="Karaoz U."/>
            <person name="Brodie E.L."/>
            <person name="Williams K.H."/>
            <person name="Hubbard S.S."/>
            <person name="Banfield J.F."/>
        </authorList>
    </citation>
    <scope>NUCLEOTIDE SEQUENCE [LARGE SCALE GENOMIC DNA]</scope>
</reference>
<proteinExistence type="predicted"/>
<comment type="caution">
    <text evidence="2">The sequence shown here is derived from an EMBL/GenBank/DDBJ whole genome shotgun (WGS) entry which is preliminary data.</text>
</comment>
<dbReference type="Gene3D" id="2.120.10.30">
    <property type="entry name" value="TolB, C-terminal domain"/>
    <property type="match status" value="1"/>
</dbReference>
<dbReference type="Pfam" id="PF22807">
    <property type="entry name" value="TrAA12"/>
    <property type="match status" value="1"/>
</dbReference>
<dbReference type="PANTHER" id="PTHR19328">
    <property type="entry name" value="HEDGEHOG-INTERACTING PROTEIN"/>
    <property type="match status" value="1"/>
</dbReference>
<feature type="domain" description="Pyrroloquinoline quinone-dependent pyranose dehydrogenase beta-propeller" evidence="1">
    <location>
        <begin position="2"/>
        <end position="335"/>
    </location>
</feature>
<dbReference type="SUPFAM" id="SSF50952">
    <property type="entry name" value="Soluble quinoprotein glucose dehydrogenase"/>
    <property type="match status" value="1"/>
</dbReference>
<dbReference type="InterPro" id="IPR054539">
    <property type="entry name" value="Beta-prop_PDH"/>
</dbReference>
<dbReference type="AlphaFoldDB" id="A0A1F6AYZ8"/>
<protein>
    <recommendedName>
        <fullName evidence="1">Pyrroloquinoline quinone-dependent pyranose dehydrogenase beta-propeller domain-containing protein</fullName>
    </recommendedName>
</protein>